<feature type="region of interest" description="Disordered" evidence="1">
    <location>
        <begin position="1"/>
        <end position="41"/>
    </location>
</feature>
<accession>A0AAV9VDS9</accession>
<dbReference type="EMBL" id="JAVHNQ010000001">
    <property type="protein sequence ID" value="KAK6359597.1"/>
    <property type="molecule type" value="Genomic_DNA"/>
</dbReference>
<feature type="compositionally biased region" description="Polar residues" evidence="1">
    <location>
        <begin position="32"/>
        <end position="41"/>
    </location>
</feature>
<feature type="compositionally biased region" description="Polar residues" evidence="1">
    <location>
        <begin position="1"/>
        <end position="17"/>
    </location>
</feature>
<dbReference type="Proteomes" id="UP001375240">
    <property type="component" value="Unassembled WGS sequence"/>
</dbReference>
<organism evidence="2 3">
    <name type="scientific">Orbilia brochopaga</name>
    <dbReference type="NCBI Taxonomy" id="3140254"/>
    <lineage>
        <taxon>Eukaryota</taxon>
        <taxon>Fungi</taxon>
        <taxon>Dikarya</taxon>
        <taxon>Ascomycota</taxon>
        <taxon>Pezizomycotina</taxon>
        <taxon>Orbiliomycetes</taxon>
        <taxon>Orbiliales</taxon>
        <taxon>Orbiliaceae</taxon>
        <taxon>Orbilia</taxon>
    </lineage>
</organism>
<dbReference type="AlphaFoldDB" id="A0AAV9VDS9"/>
<keyword evidence="3" id="KW-1185">Reference proteome</keyword>
<name>A0AAV9VDS9_9PEZI</name>
<sequence>MSSLWLVDSQESSQQGSKPPVLNTINSSSSSADGASHNNPAAASSYPGAISDFYGLPSNPRCVFRTGDFWPRQWGDRRESRPVLNHPISEVWDSLGVTIYQHLDSLNILWTSIDPVRFGMREGAESTALHLWIAVVPGSLSLSDAQMAADGCKNILADAGFDDVEVAFRESLYRTSAGPQLLHLMPEPDLDDLQKPFSTALGLHIASREMPYFEGTAALYIKESSQSDRVLLLTARHVVFPPSVFKNETYVCKSTSKREHEILLLGSMGYEHALKKITDKIQDERSGIERDQGAIAQLCEDPEAHAHQKLLDSIAIRERAIKAAEDFYDDISRNWNQMSRRILGHVVYAPPIVYGCGPKKFTQDCALIELHLSKIDLDKFRGNVLFIDRSEQARYTKKMNPKQWLTSAGPITLKFPRWGLMQLKDVLQEQDFQTPIQQDKNGEGCLFVIKNGMGSGLTFGRLSGIPSFVRPDPHWKSKPSLEVGVYSCDCYPFSKIGDSGSIVADGLGRIVGMLTGSVGIRDIADVSYVTPYFWLEEQIKSVLPDSFLYPLKERTGH</sequence>
<evidence type="ECO:0000256" key="1">
    <source>
        <dbReference type="SAM" id="MobiDB-lite"/>
    </source>
</evidence>
<evidence type="ECO:0000313" key="2">
    <source>
        <dbReference type="EMBL" id="KAK6359597.1"/>
    </source>
</evidence>
<reference evidence="2 3" key="1">
    <citation type="submission" date="2019-10" db="EMBL/GenBank/DDBJ databases">
        <authorList>
            <person name="Palmer J.M."/>
        </authorList>
    </citation>
    <scope>NUCLEOTIDE SEQUENCE [LARGE SCALE GENOMIC DNA]</scope>
    <source>
        <strain evidence="2 3">TWF696</strain>
    </source>
</reference>
<evidence type="ECO:0000313" key="3">
    <source>
        <dbReference type="Proteomes" id="UP001375240"/>
    </source>
</evidence>
<comment type="caution">
    <text evidence="2">The sequence shown here is derived from an EMBL/GenBank/DDBJ whole genome shotgun (WGS) entry which is preliminary data.</text>
</comment>
<gene>
    <name evidence="2" type="ORF">TWF696_000747</name>
</gene>
<protein>
    <submittedName>
        <fullName evidence="2">Uncharacterized protein</fullName>
    </submittedName>
</protein>
<proteinExistence type="predicted"/>